<dbReference type="EMBL" id="AP014545">
    <property type="protein sequence ID" value="BBB26967.1"/>
    <property type="molecule type" value="Genomic_DNA"/>
</dbReference>
<keyword evidence="2" id="KW-1185">Reference proteome</keyword>
<dbReference type="OrthoDB" id="7026518at2"/>
<reference evidence="1 2" key="1">
    <citation type="journal article" date="2008" name="Int. J. Syst. Evol. Microbiol.">
        <title>Amphritea japonica sp. nov. and Amphritea balenae sp. nov., isolated from the sediment adjacent to sperm whale carcasses off Kagoshima, Japan.</title>
        <authorList>
            <person name="Miyazaki M."/>
            <person name="Nogi Y."/>
            <person name="Fujiwara Y."/>
            <person name="Kawato M."/>
            <person name="Nagahama T."/>
            <person name="Kubokawa K."/>
            <person name="Horikoshi K."/>
        </authorList>
    </citation>
    <scope>NUCLEOTIDE SEQUENCE [LARGE SCALE GENOMIC DNA]</scope>
    <source>
        <strain evidence="1 2">ATCC BAA-1530</strain>
    </source>
</reference>
<proteinExistence type="predicted"/>
<dbReference type="AlphaFoldDB" id="A0A7R6PI57"/>
<dbReference type="RefSeq" id="WP_019620236.1">
    <property type="nucleotide sequence ID" value="NZ_AP014545.1"/>
</dbReference>
<name>A0A7R6PI57_9GAMM</name>
<dbReference type="Proteomes" id="UP000595663">
    <property type="component" value="Chromosome"/>
</dbReference>
<sequence>MKEILLMALFAGGVYLVMMNQSEDIDTTSYGNLLNKADTSVVSVDDVKNKANLLAQFLCNDVTFQTTGLSTVSSCMDKYSHSKGRCEDQVFGNAPAVFSEKVQVTDTVKEFISCVGIE</sequence>
<gene>
    <name evidence="1" type="ORF">AMJAP_2378</name>
</gene>
<organism evidence="1 2">
    <name type="scientific">Amphritea japonica ATCC BAA-1530</name>
    <dbReference type="NCBI Taxonomy" id="1278309"/>
    <lineage>
        <taxon>Bacteria</taxon>
        <taxon>Pseudomonadati</taxon>
        <taxon>Pseudomonadota</taxon>
        <taxon>Gammaproteobacteria</taxon>
        <taxon>Oceanospirillales</taxon>
        <taxon>Oceanospirillaceae</taxon>
        <taxon>Amphritea</taxon>
    </lineage>
</organism>
<evidence type="ECO:0000313" key="1">
    <source>
        <dbReference type="EMBL" id="BBB26967.1"/>
    </source>
</evidence>
<dbReference type="KEGG" id="ajp:AMJAP_2378"/>
<evidence type="ECO:0000313" key="2">
    <source>
        <dbReference type="Proteomes" id="UP000595663"/>
    </source>
</evidence>
<protein>
    <submittedName>
        <fullName evidence="1">Uncharacterized protein</fullName>
    </submittedName>
</protein>
<accession>A0A7R6PI57</accession>